<organism evidence="2 3">
    <name type="scientific">Durusdinium trenchii</name>
    <dbReference type="NCBI Taxonomy" id="1381693"/>
    <lineage>
        <taxon>Eukaryota</taxon>
        <taxon>Sar</taxon>
        <taxon>Alveolata</taxon>
        <taxon>Dinophyceae</taxon>
        <taxon>Suessiales</taxon>
        <taxon>Symbiodiniaceae</taxon>
        <taxon>Durusdinium</taxon>
    </lineage>
</organism>
<reference evidence="2 3" key="1">
    <citation type="submission" date="2024-02" db="EMBL/GenBank/DDBJ databases">
        <authorList>
            <person name="Chen Y."/>
            <person name="Shah S."/>
            <person name="Dougan E. K."/>
            <person name="Thang M."/>
            <person name="Chan C."/>
        </authorList>
    </citation>
    <scope>NUCLEOTIDE SEQUENCE [LARGE SCALE GENOMIC DNA]</scope>
</reference>
<protein>
    <submittedName>
        <fullName evidence="2">Uncharacterized protein</fullName>
    </submittedName>
</protein>
<feature type="compositionally biased region" description="Basic and acidic residues" evidence="1">
    <location>
        <begin position="46"/>
        <end position="56"/>
    </location>
</feature>
<dbReference type="Proteomes" id="UP001642464">
    <property type="component" value="Unassembled WGS sequence"/>
</dbReference>
<evidence type="ECO:0000313" key="2">
    <source>
        <dbReference type="EMBL" id="CAK9054725.1"/>
    </source>
</evidence>
<name>A0ABP0MXI0_9DINO</name>
<comment type="caution">
    <text evidence="2">The sequence shown here is derived from an EMBL/GenBank/DDBJ whole genome shotgun (WGS) entry which is preliminary data.</text>
</comment>
<proteinExistence type="predicted"/>
<feature type="region of interest" description="Disordered" evidence="1">
    <location>
        <begin position="46"/>
        <end position="191"/>
    </location>
</feature>
<feature type="compositionally biased region" description="Basic and acidic residues" evidence="1">
    <location>
        <begin position="84"/>
        <end position="93"/>
    </location>
</feature>
<sequence length="329" mass="36922">MALNWLVEVRGVQMTWCEYKALRAEEAERNHRRLNRLKEAIQMLEKAKGKTEDKGAESPNPSKPQEEKTEENGEGSESPIASKPQEKEVEKSDVAPSPTATTVSETDKETTAEPKKEHEHHLEHEDGELHEFNETAHLMELEAEEEEEHVHSQEKEEEPQKEEAGSSVAVHGDKPTPKAPVPTSTGTNDAGAKAGKILLNLVNNKEERPPQQAGAVLLQLLKGGGTRKVESGRPDAGAGLALLQQVKAGSLGAPPKNDAWAYDGDSRWWSWDEWGHGKAGKKGKTGWNGDWWGYGQDWEDWHERWVPTPQGSQRRARQKQVRLRWQHYN</sequence>
<evidence type="ECO:0000313" key="3">
    <source>
        <dbReference type="Proteomes" id="UP001642464"/>
    </source>
</evidence>
<accession>A0ABP0MXI0</accession>
<gene>
    <name evidence="2" type="ORF">SCF082_LOCUS29684</name>
</gene>
<evidence type="ECO:0000256" key="1">
    <source>
        <dbReference type="SAM" id="MobiDB-lite"/>
    </source>
</evidence>
<dbReference type="EMBL" id="CAXAMM010024113">
    <property type="protein sequence ID" value="CAK9054725.1"/>
    <property type="molecule type" value="Genomic_DNA"/>
</dbReference>
<keyword evidence="3" id="KW-1185">Reference proteome</keyword>
<feature type="compositionally biased region" description="Basic and acidic residues" evidence="1">
    <location>
        <begin position="105"/>
        <end position="140"/>
    </location>
</feature>